<name>A0A0A9EI05_ARUDO</name>
<evidence type="ECO:0000256" key="1">
    <source>
        <dbReference type="SAM" id="Phobius"/>
    </source>
</evidence>
<reference evidence="2" key="1">
    <citation type="submission" date="2014-09" db="EMBL/GenBank/DDBJ databases">
        <authorList>
            <person name="Magalhaes I.L.F."/>
            <person name="Oliveira U."/>
            <person name="Santos F.R."/>
            <person name="Vidigal T.H.D.A."/>
            <person name="Brescovit A.D."/>
            <person name="Santos A.J."/>
        </authorList>
    </citation>
    <scope>NUCLEOTIDE SEQUENCE</scope>
    <source>
        <tissue evidence="2">Shoot tissue taken approximately 20 cm above the soil surface</tissue>
    </source>
</reference>
<keyword evidence="1" id="KW-0812">Transmembrane</keyword>
<keyword evidence="1" id="KW-1133">Transmembrane helix</keyword>
<accession>A0A0A9EI05</accession>
<feature type="transmembrane region" description="Helical" evidence="1">
    <location>
        <begin position="7"/>
        <end position="27"/>
    </location>
</feature>
<keyword evidence="1" id="KW-0472">Membrane</keyword>
<sequence>MYDGMEHVYTYICLMITLMMHICLVWPRWCYLYFLLSIAIYCCYPLQQYLPSFLYCFLPSTWLSSMCMCED</sequence>
<reference evidence="2" key="2">
    <citation type="journal article" date="2015" name="Data Brief">
        <title>Shoot transcriptome of the giant reed, Arundo donax.</title>
        <authorList>
            <person name="Barrero R.A."/>
            <person name="Guerrero F.D."/>
            <person name="Moolhuijzen P."/>
            <person name="Goolsby J.A."/>
            <person name="Tidwell J."/>
            <person name="Bellgard S.E."/>
            <person name="Bellgard M.I."/>
        </authorList>
    </citation>
    <scope>NUCLEOTIDE SEQUENCE</scope>
    <source>
        <tissue evidence="2">Shoot tissue taken approximately 20 cm above the soil surface</tissue>
    </source>
</reference>
<protein>
    <submittedName>
        <fullName evidence="2">Uncharacterized protein</fullName>
    </submittedName>
</protein>
<evidence type="ECO:0000313" key="2">
    <source>
        <dbReference type="EMBL" id="JAD99711.1"/>
    </source>
</evidence>
<feature type="transmembrane region" description="Helical" evidence="1">
    <location>
        <begin position="33"/>
        <end position="58"/>
    </location>
</feature>
<organism evidence="2">
    <name type="scientific">Arundo donax</name>
    <name type="common">Giant reed</name>
    <name type="synonym">Donax arundinaceus</name>
    <dbReference type="NCBI Taxonomy" id="35708"/>
    <lineage>
        <taxon>Eukaryota</taxon>
        <taxon>Viridiplantae</taxon>
        <taxon>Streptophyta</taxon>
        <taxon>Embryophyta</taxon>
        <taxon>Tracheophyta</taxon>
        <taxon>Spermatophyta</taxon>
        <taxon>Magnoliopsida</taxon>
        <taxon>Liliopsida</taxon>
        <taxon>Poales</taxon>
        <taxon>Poaceae</taxon>
        <taxon>PACMAD clade</taxon>
        <taxon>Arundinoideae</taxon>
        <taxon>Arundineae</taxon>
        <taxon>Arundo</taxon>
    </lineage>
</organism>
<dbReference type="EMBL" id="GBRH01198184">
    <property type="protein sequence ID" value="JAD99711.1"/>
    <property type="molecule type" value="Transcribed_RNA"/>
</dbReference>
<proteinExistence type="predicted"/>
<dbReference type="AlphaFoldDB" id="A0A0A9EI05"/>